<dbReference type="CDD" id="cd01700">
    <property type="entry name" value="PolY_Pol_V_umuC"/>
    <property type="match status" value="1"/>
</dbReference>
<evidence type="ECO:0000256" key="2">
    <source>
        <dbReference type="ARBA" id="ARBA00022457"/>
    </source>
</evidence>
<evidence type="ECO:0000313" key="7">
    <source>
        <dbReference type="Proteomes" id="UP000830639"/>
    </source>
</evidence>
<keyword evidence="4" id="KW-0808">Transferase</keyword>
<dbReference type="Pfam" id="PF11799">
    <property type="entry name" value="IMS_C"/>
    <property type="match status" value="1"/>
</dbReference>
<dbReference type="PANTHER" id="PTHR11076">
    <property type="entry name" value="DNA REPAIR POLYMERASE UMUC / TRANSFERASE FAMILY MEMBER"/>
    <property type="match status" value="1"/>
</dbReference>
<dbReference type="Pfam" id="PF00817">
    <property type="entry name" value="IMS"/>
    <property type="match status" value="1"/>
</dbReference>
<reference evidence="6 7" key="1">
    <citation type="submission" date="2022-04" db="EMBL/GenBank/DDBJ databases">
        <title>Mechanism of arsenic methylation and mitigation arsenic toxicity by Bacillus sp. LH14 from an Arsenic-Contaminated Paddy Soil.</title>
        <authorList>
            <person name="Wang D."/>
        </authorList>
    </citation>
    <scope>NUCLEOTIDE SEQUENCE [LARGE SCALE GENOMIC DNA]</scope>
    <source>
        <strain evidence="6 7">LH14</strain>
    </source>
</reference>
<accession>A0ABY4JQR8</accession>
<organism evidence="6 7">
    <name type="scientific">Gottfriedia acidiceleris</name>
    <dbReference type="NCBI Taxonomy" id="371036"/>
    <lineage>
        <taxon>Bacteria</taxon>
        <taxon>Bacillati</taxon>
        <taxon>Bacillota</taxon>
        <taxon>Bacilli</taxon>
        <taxon>Bacillales</taxon>
        <taxon>Bacillaceae</taxon>
        <taxon>Gottfriedia</taxon>
    </lineage>
</organism>
<keyword evidence="2" id="KW-0515">Mutator protein</keyword>
<dbReference type="EMBL" id="CP096034">
    <property type="protein sequence ID" value="UPM56144.1"/>
    <property type="molecule type" value="Genomic_DNA"/>
</dbReference>
<dbReference type="InterPro" id="IPR036775">
    <property type="entry name" value="DNA_pol_Y-fam_lit_finger_sf"/>
</dbReference>
<keyword evidence="4" id="KW-0548">Nucleotidyltransferase</keyword>
<dbReference type="InterPro" id="IPR024728">
    <property type="entry name" value="PolY_HhH_motif"/>
</dbReference>
<dbReference type="InterPro" id="IPR017961">
    <property type="entry name" value="DNA_pol_Y-fam_little_finger"/>
</dbReference>
<evidence type="ECO:0000256" key="4">
    <source>
        <dbReference type="ARBA" id="ARBA00022932"/>
    </source>
</evidence>
<dbReference type="RefSeq" id="WP_248269059.1">
    <property type="nucleotide sequence ID" value="NZ_CP096034.1"/>
</dbReference>
<dbReference type="Proteomes" id="UP000830639">
    <property type="component" value="Chromosome"/>
</dbReference>
<dbReference type="PROSITE" id="PS50173">
    <property type="entry name" value="UMUC"/>
    <property type="match status" value="1"/>
</dbReference>
<dbReference type="InterPro" id="IPR043502">
    <property type="entry name" value="DNA/RNA_pol_sf"/>
</dbReference>
<feature type="domain" description="UmuC" evidence="5">
    <location>
        <begin position="12"/>
        <end position="202"/>
    </location>
</feature>
<sequence>MYDYSMFPNDIIFFIDMKSFFASVSCRLLGLDPLKVKLAVVGDTSREGSVVLAATPEMKKLGIATGNRLYEIPRQKDIHIVNPSMATYVKISNQIAELLLTKYVAPIDYMQYSIDEMALQLNGYDRIHKMPPLELAYTIQQDILNTFGIFSSIGISCNLLLAKICMDIESKKVPSGIAQWTYDDVQTKMWKIEPLSKFWGIAKKTEEKLNRLGITTIGELARFPKKILIQRFGNVMGTELHLHANGIDYSRIAEMKNFKPADKSIGKSQVLLRDYKSHEIPVLILEQLEEVCYRLRSLKNLCRTIHFGIGYSQGGGFSQSMTIDRPTDLTKEWYQVCLKILNQNYTNEAVRTISISLKNFVSTEYEQLSLFTNENNRLKDKKLTAAMDGIRRKYGKNSILRAVSYLDYSTIRHNNKKIGGHLA</sequence>
<evidence type="ECO:0000313" key="6">
    <source>
        <dbReference type="EMBL" id="UPM56144.1"/>
    </source>
</evidence>
<evidence type="ECO:0000256" key="3">
    <source>
        <dbReference type="ARBA" id="ARBA00022763"/>
    </source>
</evidence>
<name>A0ABY4JQR8_9BACI</name>
<comment type="similarity">
    <text evidence="1">Belongs to the DNA polymerase type-Y family.</text>
</comment>
<dbReference type="PANTHER" id="PTHR11076:SF35">
    <property type="entry name" value="DNA REPAIR PROTEIN HOMOLOG YOBH"/>
    <property type="match status" value="1"/>
</dbReference>
<proteinExistence type="inferred from homology"/>
<dbReference type="Pfam" id="PF11798">
    <property type="entry name" value="IMS_HHH"/>
    <property type="match status" value="1"/>
</dbReference>
<gene>
    <name evidence="6" type="ORF">MY490_10040</name>
</gene>
<dbReference type="Gene3D" id="3.30.70.270">
    <property type="match status" value="1"/>
</dbReference>
<protein>
    <submittedName>
        <fullName evidence="6">DNA repair protein</fullName>
    </submittedName>
</protein>
<evidence type="ECO:0000256" key="1">
    <source>
        <dbReference type="ARBA" id="ARBA00010945"/>
    </source>
</evidence>
<dbReference type="InterPro" id="IPR001126">
    <property type="entry name" value="UmuC"/>
</dbReference>
<evidence type="ECO:0000259" key="5">
    <source>
        <dbReference type="PROSITE" id="PS50173"/>
    </source>
</evidence>
<dbReference type="InterPro" id="IPR050116">
    <property type="entry name" value="DNA_polymerase-Y"/>
</dbReference>
<dbReference type="InterPro" id="IPR043128">
    <property type="entry name" value="Rev_trsase/Diguanyl_cyclase"/>
</dbReference>
<keyword evidence="7" id="KW-1185">Reference proteome</keyword>
<dbReference type="Gene3D" id="3.30.1490.100">
    <property type="entry name" value="DNA polymerase, Y-family, little finger domain"/>
    <property type="match status" value="1"/>
</dbReference>
<dbReference type="Gene3D" id="3.40.1170.60">
    <property type="match status" value="1"/>
</dbReference>
<dbReference type="SUPFAM" id="SSF56672">
    <property type="entry name" value="DNA/RNA polymerases"/>
    <property type="match status" value="1"/>
</dbReference>
<keyword evidence="4" id="KW-0239">DNA-directed DNA polymerase</keyword>
<dbReference type="Gene3D" id="1.10.150.20">
    <property type="entry name" value="5' to 3' exonuclease, C-terminal subdomain"/>
    <property type="match status" value="1"/>
</dbReference>
<keyword evidence="3" id="KW-0227">DNA damage</keyword>
<dbReference type="SUPFAM" id="SSF100879">
    <property type="entry name" value="Lesion bypass DNA polymerase (Y-family), little finger domain"/>
    <property type="match status" value="1"/>
</dbReference>